<accession>A0A9P0QFW4</accession>
<reference evidence="1" key="1">
    <citation type="submission" date="2022-03" db="EMBL/GenBank/DDBJ databases">
        <authorList>
            <person name="Sayadi A."/>
        </authorList>
    </citation>
    <scope>NUCLEOTIDE SEQUENCE</scope>
</reference>
<evidence type="ECO:0000313" key="2">
    <source>
        <dbReference type="Proteomes" id="UP001152888"/>
    </source>
</evidence>
<keyword evidence="2" id="KW-1185">Reference proteome</keyword>
<protein>
    <submittedName>
        <fullName evidence="1">Uncharacterized protein</fullName>
    </submittedName>
</protein>
<gene>
    <name evidence="1" type="ORF">ACAOBT_LOCUS37038</name>
</gene>
<dbReference type="EMBL" id="CAKOFQ010010137">
    <property type="protein sequence ID" value="CAH2019265.1"/>
    <property type="molecule type" value="Genomic_DNA"/>
</dbReference>
<dbReference type="Proteomes" id="UP001152888">
    <property type="component" value="Unassembled WGS sequence"/>
</dbReference>
<name>A0A9P0QFW4_ACAOB</name>
<sequence length="96" mass="10964">MWLVCCLFHVQNSTINRLDNAKEYTQEASAKSRGTYTDEQLVTAIEKVKSQEISLEKPNEDMAFQHVLLIVELNLEAYKGSLDLKVYLDNQTKGGR</sequence>
<evidence type="ECO:0000313" key="1">
    <source>
        <dbReference type="EMBL" id="CAH2019265.1"/>
    </source>
</evidence>
<organism evidence="1 2">
    <name type="scientific">Acanthoscelides obtectus</name>
    <name type="common">Bean weevil</name>
    <name type="synonym">Bruchus obtectus</name>
    <dbReference type="NCBI Taxonomy" id="200917"/>
    <lineage>
        <taxon>Eukaryota</taxon>
        <taxon>Metazoa</taxon>
        <taxon>Ecdysozoa</taxon>
        <taxon>Arthropoda</taxon>
        <taxon>Hexapoda</taxon>
        <taxon>Insecta</taxon>
        <taxon>Pterygota</taxon>
        <taxon>Neoptera</taxon>
        <taxon>Endopterygota</taxon>
        <taxon>Coleoptera</taxon>
        <taxon>Polyphaga</taxon>
        <taxon>Cucujiformia</taxon>
        <taxon>Chrysomeloidea</taxon>
        <taxon>Chrysomelidae</taxon>
        <taxon>Bruchinae</taxon>
        <taxon>Bruchini</taxon>
        <taxon>Acanthoscelides</taxon>
    </lineage>
</organism>
<comment type="caution">
    <text evidence="1">The sequence shown here is derived from an EMBL/GenBank/DDBJ whole genome shotgun (WGS) entry which is preliminary data.</text>
</comment>
<dbReference type="AlphaFoldDB" id="A0A9P0QFW4"/>
<proteinExistence type="predicted"/>